<name>A0A919VIR9_9ACTN</name>
<keyword evidence="2" id="KW-1185">Reference proteome</keyword>
<dbReference type="InterPro" id="IPR029061">
    <property type="entry name" value="THDP-binding"/>
</dbReference>
<protein>
    <submittedName>
        <fullName evidence="1">Uncharacterized protein</fullName>
    </submittedName>
</protein>
<comment type="caution">
    <text evidence="1">The sequence shown here is derived from an EMBL/GenBank/DDBJ whole genome shotgun (WGS) entry which is preliminary data.</text>
</comment>
<sequence>MTGRHPATAAQRTELLHRMLLLRRGDQDAGHRGEEAITVGLRSALGPADTVADGPVLAVELAHDAVRRHRPAVTVCFVGDEAAAGLAASLDQAIDDRLPVLFCCAGRHGTHPDGTGGLAAGTVDGADIEAVTRATLTAVHPVRAGAGPQLLHFRTYLPADGPLHDPIRILADRMRADHQLDDNALAAIEKHVAGQLGGHRGR</sequence>
<dbReference type="Proteomes" id="UP000681340">
    <property type="component" value="Unassembled WGS sequence"/>
</dbReference>
<evidence type="ECO:0000313" key="2">
    <source>
        <dbReference type="Proteomes" id="UP000681340"/>
    </source>
</evidence>
<dbReference type="RefSeq" id="WP_212986991.1">
    <property type="nucleotide sequence ID" value="NZ_BAABEA010000008.1"/>
</dbReference>
<proteinExistence type="predicted"/>
<reference evidence="1" key="1">
    <citation type="submission" date="2021-03" db="EMBL/GenBank/DDBJ databases">
        <title>Whole genome shotgun sequence of Actinoplanes auranticolor NBRC 12245.</title>
        <authorList>
            <person name="Komaki H."/>
            <person name="Tamura T."/>
        </authorList>
    </citation>
    <scope>NUCLEOTIDE SEQUENCE</scope>
    <source>
        <strain evidence="1">NBRC 12245</strain>
    </source>
</reference>
<gene>
    <name evidence="1" type="ORF">Aau02nite_08620</name>
</gene>
<dbReference type="SUPFAM" id="SSF52518">
    <property type="entry name" value="Thiamin diphosphate-binding fold (THDP-binding)"/>
    <property type="match status" value="1"/>
</dbReference>
<evidence type="ECO:0000313" key="1">
    <source>
        <dbReference type="EMBL" id="GIM64147.1"/>
    </source>
</evidence>
<organism evidence="1 2">
    <name type="scientific">Actinoplanes auranticolor</name>
    <dbReference type="NCBI Taxonomy" id="47988"/>
    <lineage>
        <taxon>Bacteria</taxon>
        <taxon>Bacillati</taxon>
        <taxon>Actinomycetota</taxon>
        <taxon>Actinomycetes</taxon>
        <taxon>Micromonosporales</taxon>
        <taxon>Micromonosporaceae</taxon>
        <taxon>Actinoplanes</taxon>
    </lineage>
</organism>
<dbReference type="EMBL" id="BOQL01000007">
    <property type="protein sequence ID" value="GIM64147.1"/>
    <property type="molecule type" value="Genomic_DNA"/>
</dbReference>
<accession>A0A919VIR9</accession>
<dbReference type="Gene3D" id="3.40.50.970">
    <property type="match status" value="1"/>
</dbReference>
<dbReference type="AlphaFoldDB" id="A0A919VIR9"/>
<dbReference type="GO" id="GO:0000287">
    <property type="term" value="F:magnesium ion binding"/>
    <property type="evidence" value="ECO:0007669"/>
    <property type="project" value="UniProtKB-ARBA"/>
</dbReference>